<feature type="region of interest" description="Disordered" evidence="1">
    <location>
        <begin position="385"/>
        <end position="404"/>
    </location>
</feature>
<evidence type="ECO:0000256" key="1">
    <source>
        <dbReference type="SAM" id="MobiDB-lite"/>
    </source>
</evidence>
<keyword evidence="4" id="KW-1185">Reference proteome</keyword>
<sequence length="404" mass="43237">MSRVLIVTHGTAGDIGQLVRLGRGLRERGHDVAVLTHAPYASAAEEAGLQFVALDNAEDYGRHLRRTPELLSMRGPRDLRDFYRRNGLLEQCRFEVEVLRALDDPGDTVILGRYGSAVSMLMAAELTGARTAWIALYPSQLITDQIMTYGVTYGLAPDLAEIRRDLGLPAIDDWDRWLHSADLTLALWPEWFDRAGLPAPPGTVVTGFVPGDQEHAEDVPAEYAALLAPGPVLVTGGTGRMLHHDFYPAAVAVAGGAQRPVVVVTPHRDLLPDRLPAHVGWIPQIPLSAALRHAAAVVHHGGIGTAMRALRTGTPQLILAHGLDRPDNASRLAALGLAEWAPPAAWTGPGPVDDLRRLVGDTGYAARAAAQLADDSTERAVERAVEAIESRSGTPAVRSGGEPA</sequence>
<dbReference type="Proteomes" id="UP001596548">
    <property type="component" value="Unassembled WGS sequence"/>
</dbReference>
<feature type="domain" description="Erythromycin biosynthesis protein CIII-like C-terminal" evidence="2">
    <location>
        <begin position="273"/>
        <end position="377"/>
    </location>
</feature>
<dbReference type="InterPro" id="IPR010610">
    <property type="entry name" value="EryCIII-like_C"/>
</dbReference>
<gene>
    <name evidence="3" type="ORF">ACFQS1_16160</name>
</gene>
<name>A0ABW2HQV7_9ACTN</name>
<dbReference type="Pfam" id="PF06722">
    <property type="entry name" value="EryCIII-like_C"/>
    <property type="match status" value="1"/>
</dbReference>
<evidence type="ECO:0000259" key="2">
    <source>
        <dbReference type="Pfam" id="PF06722"/>
    </source>
</evidence>
<organism evidence="3 4">
    <name type="scientific">Paractinoplanes rhizophilus</name>
    <dbReference type="NCBI Taxonomy" id="1416877"/>
    <lineage>
        <taxon>Bacteria</taxon>
        <taxon>Bacillati</taxon>
        <taxon>Actinomycetota</taxon>
        <taxon>Actinomycetes</taxon>
        <taxon>Micromonosporales</taxon>
        <taxon>Micromonosporaceae</taxon>
        <taxon>Paractinoplanes</taxon>
    </lineage>
</organism>
<dbReference type="PANTHER" id="PTHR48050">
    <property type="entry name" value="STEROL 3-BETA-GLUCOSYLTRANSFERASE"/>
    <property type="match status" value="1"/>
</dbReference>
<dbReference type="Gene3D" id="3.40.50.2000">
    <property type="entry name" value="Glycogen Phosphorylase B"/>
    <property type="match status" value="2"/>
</dbReference>
<proteinExistence type="predicted"/>
<comment type="caution">
    <text evidence="3">The sequence shown here is derived from an EMBL/GenBank/DDBJ whole genome shotgun (WGS) entry which is preliminary data.</text>
</comment>
<dbReference type="RefSeq" id="WP_378968726.1">
    <property type="nucleotide sequence ID" value="NZ_JBHTBJ010000010.1"/>
</dbReference>
<evidence type="ECO:0000313" key="3">
    <source>
        <dbReference type="EMBL" id="MFC7275523.1"/>
    </source>
</evidence>
<dbReference type="PANTHER" id="PTHR48050:SF13">
    <property type="entry name" value="STEROL 3-BETA-GLUCOSYLTRANSFERASE UGT80A2"/>
    <property type="match status" value="1"/>
</dbReference>
<accession>A0ABW2HQV7</accession>
<protein>
    <submittedName>
        <fullName evidence="3">Glycosyltransferase</fullName>
    </submittedName>
</protein>
<dbReference type="InterPro" id="IPR050426">
    <property type="entry name" value="Glycosyltransferase_28"/>
</dbReference>
<evidence type="ECO:0000313" key="4">
    <source>
        <dbReference type="Proteomes" id="UP001596548"/>
    </source>
</evidence>
<dbReference type="SUPFAM" id="SSF53756">
    <property type="entry name" value="UDP-Glycosyltransferase/glycogen phosphorylase"/>
    <property type="match status" value="1"/>
</dbReference>
<reference evidence="4" key="1">
    <citation type="journal article" date="2019" name="Int. J. Syst. Evol. Microbiol.">
        <title>The Global Catalogue of Microorganisms (GCM) 10K type strain sequencing project: providing services to taxonomists for standard genome sequencing and annotation.</title>
        <authorList>
            <consortium name="The Broad Institute Genomics Platform"/>
            <consortium name="The Broad Institute Genome Sequencing Center for Infectious Disease"/>
            <person name="Wu L."/>
            <person name="Ma J."/>
        </authorList>
    </citation>
    <scope>NUCLEOTIDE SEQUENCE [LARGE SCALE GENOMIC DNA]</scope>
    <source>
        <strain evidence="4">XZYJT-10</strain>
    </source>
</reference>
<dbReference type="EMBL" id="JBHTBJ010000010">
    <property type="protein sequence ID" value="MFC7275523.1"/>
    <property type="molecule type" value="Genomic_DNA"/>
</dbReference>